<evidence type="ECO:0000259" key="2">
    <source>
        <dbReference type="Pfam" id="PF00884"/>
    </source>
</evidence>
<dbReference type="InterPro" id="IPR000917">
    <property type="entry name" value="Sulfatase_N"/>
</dbReference>
<dbReference type="Gene3D" id="3.40.720.10">
    <property type="entry name" value="Alkaline Phosphatase, subunit A"/>
    <property type="match status" value="1"/>
</dbReference>
<dbReference type="GO" id="GO:0009244">
    <property type="term" value="P:lipopolysaccharide core region biosynthetic process"/>
    <property type="evidence" value="ECO:0007669"/>
    <property type="project" value="TreeGrafter"/>
</dbReference>
<protein>
    <submittedName>
        <fullName evidence="3">Phosphoethanolamine transferase EptB</fullName>
        <ecNumber evidence="3">2.7.-.-</ecNumber>
    </submittedName>
</protein>
<dbReference type="Pfam" id="PF00884">
    <property type="entry name" value="Sulfatase"/>
    <property type="match status" value="1"/>
</dbReference>
<dbReference type="InterPro" id="IPR040423">
    <property type="entry name" value="PEA_transferase"/>
</dbReference>
<feature type="transmembrane region" description="Helical" evidence="1">
    <location>
        <begin position="60"/>
        <end position="90"/>
    </location>
</feature>
<gene>
    <name evidence="3" type="primary">eptB</name>
    <name evidence="3" type="ORF">ROA7745_01845</name>
</gene>
<keyword evidence="3" id="KW-0808">Transferase</keyword>
<dbReference type="RefSeq" id="WP_085799976.1">
    <property type="nucleotide sequence ID" value="NZ_FWXB01000005.1"/>
</dbReference>
<evidence type="ECO:0000256" key="1">
    <source>
        <dbReference type="SAM" id="Phobius"/>
    </source>
</evidence>
<feature type="transmembrane region" description="Helical" evidence="1">
    <location>
        <begin position="129"/>
        <end position="148"/>
    </location>
</feature>
<reference evidence="3 4" key="1">
    <citation type="submission" date="2017-03" db="EMBL/GenBank/DDBJ databases">
        <authorList>
            <person name="Afonso C.L."/>
            <person name="Miller P.J."/>
            <person name="Scott M.A."/>
            <person name="Spackman E."/>
            <person name="Goraichik I."/>
            <person name="Dimitrov K.M."/>
            <person name="Suarez D.L."/>
            <person name="Swayne D.E."/>
        </authorList>
    </citation>
    <scope>NUCLEOTIDE SEQUENCE [LARGE SCALE GENOMIC DNA]</scope>
    <source>
        <strain evidence="3 4">CECT 7745</strain>
    </source>
</reference>
<keyword evidence="1" id="KW-0472">Membrane</keyword>
<proteinExistence type="predicted"/>
<organism evidence="3 4">
    <name type="scientific">Roseovarius aestuarii</name>
    <dbReference type="NCBI Taxonomy" id="475083"/>
    <lineage>
        <taxon>Bacteria</taxon>
        <taxon>Pseudomonadati</taxon>
        <taxon>Pseudomonadota</taxon>
        <taxon>Alphaproteobacteria</taxon>
        <taxon>Rhodobacterales</taxon>
        <taxon>Roseobacteraceae</taxon>
        <taxon>Roseovarius</taxon>
    </lineage>
</organism>
<dbReference type="GO" id="GO:0016776">
    <property type="term" value="F:phosphotransferase activity, phosphate group as acceptor"/>
    <property type="evidence" value="ECO:0007669"/>
    <property type="project" value="TreeGrafter"/>
</dbReference>
<dbReference type="EMBL" id="FWXB01000005">
    <property type="protein sequence ID" value="SMC12024.1"/>
    <property type="molecule type" value="Genomic_DNA"/>
</dbReference>
<feature type="transmembrane region" description="Helical" evidence="1">
    <location>
        <begin position="21"/>
        <end position="40"/>
    </location>
</feature>
<accession>A0A1X7BR20</accession>
<evidence type="ECO:0000313" key="4">
    <source>
        <dbReference type="Proteomes" id="UP000193224"/>
    </source>
</evidence>
<dbReference type="AlphaFoldDB" id="A0A1X7BR20"/>
<feature type="transmembrane region" description="Helical" evidence="1">
    <location>
        <begin position="160"/>
        <end position="179"/>
    </location>
</feature>
<dbReference type="Proteomes" id="UP000193224">
    <property type="component" value="Unassembled WGS sequence"/>
</dbReference>
<dbReference type="GO" id="GO:0005886">
    <property type="term" value="C:plasma membrane"/>
    <property type="evidence" value="ECO:0007669"/>
    <property type="project" value="UniProtKB-SubCell"/>
</dbReference>
<dbReference type="SUPFAM" id="SSF53649">
    <property type="entry name" value="Alkaline phosphatase-like"/>
    <property type="match status" value="1"/>
</dbReference>
<dbReference type="EC" id="2.7.-.-" evidence="3"/>
<dbReference type="InterPro" id="IPR017850">
    <property type="entry name" value="Alkaline_phosphatase_core_sf"/>
</dbReference>
<name>A0A1X7BR20_9RHOB</name>
<dbReference type="OrthoDB" id="9786870at2"/>
<keyword evidence="1" id="KW-0812">Transmembrane</keyword>
<dbReference type="PANTHER" id="PTHR30443">
    <property type="entry name" value="INNER MEMBRANE PROTEIN"/>
    <property type="match status" value="1"/>
</dbReference>
<keyword evidence="1" id="KW-1133">Transmembrane helix</keyword>
<sequence length="565" mass="62756">MQKPLPSILGLIQQTLIRTKYNLAIAAFCMVVITALDLSFHHFVNDNYVFGLSAILKSGYYFLFLIVFAATFMGRFFYVAFLMLIFAVSLFQMINFEYFGSYILPIHLVQVAPDFLLIMSSLFEVLDEMTSTLMMAGIALLLILTVLVPLSRRRVVEPKSLMFILIVISCDFIGNYVFIERNKAKLGEPSFVKLFPDINRLGADNAYRSARYLMIGILPDRLAGKALDNPALPAPQIVSTPDANIILILNETVRAQSLSVLGYEGNTTPALEQIDGLFARTIYAAGTMTRTSVAGLLNRLKHPGLGQQFVSQSNCLFRLAKQNGFATHFVYGYGQNAANTMLPYMCANSIDSIRVRSDAPPGQRNFDASLAYNLGQIDLDQRNFIVIAPRGARSPYADKSPVEFKTFDDEYHNAIFYSHHVVAELIEQISSRSSKTTYILYTADHGELLKGEDTKRGHGWFKSKVFGVPFLFLPVNHPDPDDVMAEAGKVRSHFDLATFAIRLMGYDVAVDNAREKVIYINGSELSGLAGQLKLEFMDDDLRAVDLISGVGSVPTVPEARIDSSG</sequence>
<dbReference type="PANTHER" id="PTHR30443:SF0">
    <property type="entry name" value="PHOSPHOETHANOLAMINE TRANSFERASE EPTA"/>
    <property type="match status" value="1"/>
</dbReference>
<evidence type="ECO:0000313" key="3">
    <source>
        <dbReference type="EMBL" id="SMC12024.1"/>
    </source>
</evidence>
<feature type="domain" description="Sulfatase N-terminal" evidence="2">
    <location>
        <begin position="244"/>
        <end position="506"/>
    </location>
</feature>
<keyword evidence="4" id="KW-1185">Reference proteome</keyword>